<name>A0A9I9EG43_CUCME</name>
<dbReference type="Gramene" id="MELO3C033341.2.1">
    <property type="protein sequence ID" value="MELO3C033341.2.1"/>
    <property type="gene ID" value="MELO3C033341.2"/>
</dbReference>
<evidence type="ECO:0000256" key="1">
    <source>
        <dbReference type="SAM" id="MobiDB-lite"/>
    </source>
</evidence>
<dbReference type="AlphaFoldDB" id="A0A9I9EG43"/>
<reference evidence="2" key="1">
    <citation type="submission" date="2023-03" db="UniProtKB">
        <authorList>
            <consortium name="EnsemblPlants"/>
        </authorList>
    </citation>
    <scope>IDENTIFICATION</scope>
</reference>
<feature type="region of interest" description="Disordered" evidence="1">
    <location>
        <begin position="1"/>
        <end position="47"/>
    </location>
</feature>
<proteinExistence type="predicted"/>
<accession>A0A9I9EG43</accession>
<organism evidence="2">
    <name type="scientific">Cucumis melo</name>
    <name type="common">Muskmelon</name>
    <dbReference type="NCBI Taxonomy" id="3656"/>
    <lineage>
        <taxon>Eukaryota</taxon>
        <taxon>Viridiplantae</taxon>
        <taxon>Streptophyta</taxon>
        <taxon>Embryophyta</taxon>
        <taxon>Tracheophyta</taxon>
        <taxon>Spermatophyta</taxon>
        <taxon>Magnoliopsida</taxon>
        <taxon>eudicotyledons</taxon>
        <taxon>Gunneridae</taxon>
        <taxon>Pentapetalae</taxon>
        <taxon>rosids</taxon>
        <taxon>fabids</taxon>
        <taxon>Cucurbitales</taxon>
        <taxon>Cucurbitaceae</taxon>
        <taxon>Benincaseae</taxon>
        <taxon>Cucumis</taxon>
    </lineage>
</organism>
<evidence type="ECO:0000313" key="2">
    <source>
        <dbReference type="EnsemblPlants" id="MELO3C033341.2.1"/>
    </source>
</evidence>
<feature type="compositionally biased region" description="Low complexity" evidence="1">
    <location>
        <begin position="18"/>
        <end position="28"/>
    </location>
</feature>
<protein>
    <submittedName>
        <fullName evidence="2">Uncharacterized protein</fullName>
    </submittedName>
</protein>
<feature type="compositionally biased region" description="Polar residues" evidence="1">
    <location>
        <begin position="1"/>
        <end position="17"/>
    </location>
</feature>
<sequence>MLFKLLSSSSTFENLLPSSSTSAKASTSGRVIDVRSSHRRPPTLRRA</sequence>
<dbReference type="EnsemblPlants" id="MELO3C033341.2.1">
    <property type="protein sequence ID" value="MELO3C033341.2.1"/>
    <property type="gene ID" value="MELO3C033341.2"/>
</dbReference>
<feature type="compositionally biased region" description="Basic residues" evidence="1">
    <location>
        <begin position="37"/>
        <end position="47"/>
    </location>
</feature>